<comment type="cofactor">
    <cofactor evidence="1">
        <name>Mg(2+)</name>
        <dbReference type="ChEBI" id="CHEBI:18420"/>
    </cofactor>
</comment>
<keyword evidence="11" id="KW-0496">Mitochondrion</keyword>
<dbReference type="InterPro" id="IPR047580">
    <property type="entry name" value="POLG_palm_dom"/>
</dbReference>
<keyword evidence="8" id="KW-0460">Magnesium</keyword>
<dbReference type="InterPro" id="IPR001098">
    <property type="entry name" value="DNA-dir_DNA_pol_A_palm_dom"/>
</dbReference>
<dbReference type="InterPro" id="IPR012337">
    <property type="entry name" value="RNaseH-like_sf"/>
</dbReference>
<dbReference type="Pfam" id="PF18136">
    <property type="entry name" value="DNApol_Exo"/>
    <property type="match status" value="1"/>
</dbReference>
<evidence type="ECO:0000313" key="14">
    <source>
        <dbReference type="EMBL" id="KAK9728460.1"/>
    </source>
</evidence>
<keyword evidence="5 14" id="KW-0808">Transferase</keyword>
<dbReference type="PANTHER" id="PTHR10267:SF0">
    <property type="entry name" value="DNA POLYMERASE SUBUNIT GAMMA-1"/>
    <property type="match status" value="1"/>
</dbReference>
<gene>
    <name evidence="14" type="primary">MIP1_1</name>
    <name evidence="14" type="ORF">K7432_001063</name>
</gene>
<sequence length="1051" mass="119276">MNVVRLGHLKGVSRSSVHSICDSHFGFRFPPRYIYLKIRLKSDTTKSKISEVPRNELGIQMLNPHLKQQIFPEAKCSVPEIKVAIAVEHLKRQNIWGNEAPSVPNSSFNLPPLMGANIEEHFKLLGQEQSEPYLTYAKFWAKSASLPPRPTDWKFVSGWTKYCPDGNVTPVEYPQDSLVIFDIETLVSESDYPLFAIAVGSSGWYAWISPRLTGESGDINHLIPMGDTAKVIVGHNVGFDRARILEEYHRQGSKNVYLDTMSFHIAVGGLSSHQRLNAKGMEKKDEENLKNEQTGMGSINRLSEVAKLYCGIELDKSPRDLLINGNIEEIRNEISSLMNYCANDTAATHEVFKKVFPRFLQKCPHPVSFAGIIHMGSSFLTVNRSWDSYIERSEKTYNDMSTSIEKKLKDLASSALKTLDDNSYSDDDWLKHLDWTVVPLKMTKPKYKKDGTYAKNGEPRPYSHQLLPGFPEWYKSCYDQKTNDLRITTRSRITPYLLKLQWRGYPVYYSKGNGWTFRVPKDVDIGGSVKPCSFTEDTSDPNYEEFPVCDANGKYYRIPHKDGEQAKCGNPLSKGYINAFEGRTLSSEYPAAREALNMNAMCSYWISTRDRIRSQFVVWSQEKEKVGNLGFAEQEPANEVGIILPQIATMGTITRRAVEPTWLTASNAKKNRIGSELKSMVKAPLGYLIVGADVDSEELWISSLIGDGQFGLHGATAFGWMTLQGTKSQGTDLHSKTASIMGINRDQAKIFNYGRIYGAGLRFATQLLLQCNPDMEEKTAIDRSTALYNATKGVKEKSLEYFGNPFWHGGSESYMFNCLEKIATSMSPTTPALNCTIPDTLLPKNVDNQFMKSRINWVVQSSGVDYLHLLLVSMKHLIDKYDIDARFMISVHDEIRYLVKEEDQYRAALAMQISNLWTRSLFSYKVGIQDLPQSVAFFSCVDIDRVLRKEPNMDCVTPSNPEPVSHGRQYTIEDILKVTNHGQLSKTNQEVVEKNRSDIPSRINLQFEEYFDEKYLEAQMYTDISDIQRVLSGQPNTFIEENLRETKRYSI</sequence>
<keyword evidence="6 14" id="KW-0548">Nucleotidyltransferase</keyword>
<dbReference type="PRINTS" id="PR00867">
    <property type="entry name" value="DNAPOLG"/>
</dbReference>
<dbReference type="InterPro" id="IPR019760">
    <property type="entry name" value="DNA-dir_DNA_pol_A_CS"/>
</dbReference>
<evidence type="ECO:0000259" key="13">
    <source>
        <dbReference type="SMART" id="SM00482"/>
    </source>
</evidence>
<keyword evidence="10" id="KW-0238">DNA-binding</keyword>
<dbReference type="Gene3D" id="1.10.150.20">
    <property type="entry name" value="5' to 3' exonuclease, C-terminal subdomain"/>
    <property type="match status" value="1"/>
</dbReference>
<dbReference type="SUPFAM" id="SSF56672">
    <property type="entry name" value="DNA/RNA polymerases"/>
    <property type="match status" value="1"/>
</dbReference>
<accession>A0ABR2WA87</accession>
<evidence type="ECO:0000256" key="2">
    <source>
        <dbReference type="ARBA" id="ARBA00004173"/>
    </source>
</evidence>
<dbReference type="Pfam" id="PF00476">
    <property type="entry name" value="DNA_pol_A"/>
    <property type="match status" value="1"/>
</dbReference>
<evidence type="ECO:0000256" key="12">
    <source>
        <dbReference type="ARBA" id="ARBA00031966"/>
    </source>
</evidence>
<dbReference type="EC" id="2.7.7.7" evidence="4"/>
<evidence type="ECO:0000256" key="9">
    <source>
        <dbReference type="ARBA" id="ARBA00022932"/>
    </source>
</evidence>
<name>A0ABR2WA87_9FUNG</name>
<dbReference type="GO" id="GO:0003887">
    <property type="term" value="F:DNA-directed DNA polymerase activity"/>
    <property type="evidence" value="ECO:0007669"/>
    <property type="project" value="UniProtKB-KW"/>
</dbReference>
<comment type="subcellular location">
    <subcellularLocation>
        <location evidence="2">Mitochondrion</location>
    </subcellularLocation>
</comment>
<proteinExistence type="inferred from homology"/>
<comment type="caution">
    <text evidence="14">The sequence shown here is derived from an EMBL/GenBank/DDBJ whole genome shotgun (WGS) entry which is preliminary data.</text>
</comment>
<feature type="domain" description="DNA-directed DNA polymerase family A palm" evidence="13">
    <location>
        <begin position="674"/>
        <end position="903"/>
    </location>
</feature>
<keyword evidence="15" id="KW-1185">Reference proteome</keyword>
<keyword evidence="9 14" id="KW-0239">DNA-directed DNA polymerase</keyword>
<evidence type="ECO:0000256" key="1">
    <source>
        <dbReference type="ARBA" id="ARBA00001946"/>
    </source>
</evidence>
<dbReference type="SMART" id="SM00482">
    <property type="entry name" value="POLAc"/>
    <property type="match status" value="1"/>
</dbReference>
<comment type="similarity">
    <text evidence="3">Belongs to the DNA polymerase type-A family.</text>
</comment>
<dbReference type="InterPro" id="IPR002297">
    <property type="entry name" value="DNA-dir_DNA_pol_A_mt"/>
</dbReference>
<dbReference type="PANTHER" id="PTHR10267">
    <property type="entry name" value="DNA POLYMERASE SUBUNIT GAMMA-1"/>
    <property type="match status" value="1"/>
</dbReference>
<dbReference type="PROSITE" id="PS00447">
    <property type="entry name" value="DNA_POLYMERASE_A"/>
    <property type="match status" value="1"/>
</dbReference>
<reference evidence="14 15" key="1">
    <citation type="submission" date="2023-04" db="EMBL/GenBank/DDBJ databases">
        <title>Genome of Basidiobolus ranarum AG-B5.</title>
        <authorList>
            <person name="Stajich J.E."/>
            <person name="Carter-House D."/>
            <person name="Gryganskyi A."/>
        </authorList>
    </citation>
    <scope>NUCLEOTIDE SEQUENCE [LARGE SCALE GENOMIC DNA]</scope>
    <source>
        <strain evidence="14 15">AG-B5</strain>
    </source>
</reference>
<evidence type="ECO:0000256" key="3">
    <source>
        <dbReference type="ARBA" id="ARBA00007705"/>
    </source>
</evidence>
<protein>
    <recommendedName>
        <fullName evidence="4">DNA-directed DNA polymerase</fullName>
        <ecNumber evidence="4">2.7.7.7</ecNumber>
    </recommendedName>
    <alternativeName>
        <fullName evidence="12">Mitochondrial DNA polymerase catalytic subunit</fullName>
    </alternativeName>
</protein>
<evidence type="ECO:0000256" key="4">
    <source>
        <dbReference type="ARBA" id="ARBA00012417"/>
    </source>
</evidence>
<evidence type="ECO:0000256" key="10">
    <source>
        <dbReference type="ARBA" id="ARBA00023125"/>
    </source>
</evidence>
<dbReference type="InterPro" id="IPR043502">
    <property type="entry name" value="DNA/RNA_pol_sf"/>
</dbReference>
<organism evidence="14 15">
    <name type="scientific">Basidiobolus ranarum</name>
    <dbReference type="NCBI Taxonomy" id="34480"/>
    <lineage>
        <taxon>Eukaryota</taxon>
        <taxon>Fungi</taxon>
        <taxon>Fungi incertae sedis</taxon>
        <taxon>Zoopagomycota</taxon>
        <taxon>Entomophthoromycotina</taxon>
        <taxon>Basidiobolomycetes</taxon>
        <taxon>Basidiobolales</taxon>
        <taxon>Basidiobolaceae</taxon>
        <taxon>Basidiobolus</taxon>
    </lineage>
</organism>
<keyword evidence="7" id="KW-0235">DNA replication</keyword>
<dbReference type="Gene3D" id="3.30.420.390">
    <property type="match status" value="2"/>
</dbReference>
<evidence type="ECO:0000256" key="7">
    <source>
        <dbReference type="ARBA" id="ARBA00022705"/>
    </source>
</evidence>
<evidence type="ECO:0000256" key="5">
    <source>
        <dbReference type="ARBA" id="ARBA00022679"/>
    </source>
</evidence>
<dbReference type="SUPFAM" id="SSF53098">
    <property type="entry name" value="Ribonuclease H-like"/>
    <property type="match status" value="1"/>
</dbReference>
<dbReference type="InterPro" id="IPR041336">
    <property type="entry name" value="DNApol_Exo"/>
</dbReference>
<dbReference type="EMBL" id="JASJQH010006897">
    <property type="protein sequence ID" value="KAK9728460.1"/>
    <property type="molecule type" value="Genomic_DNA"/>
</dbReference>
<evidence type="ECO:0000256" key="11">
    <source>
        <dbReference type="ARBA" id="ARBA00023128"/>
    </source>
</evidence>
<dbReference type="Gene3D" id="3.30.70.370">
    <property type="match status" value="1"/>
</dbReference>
<evidence type="ECO:0000256" key="6">
    <source>
        <dbReference type="ARBA" id="ARBA00022695"/>
    </source>
</evidence>
<dbReference type="Proteomes" id="UP001479436">
    <property type="component" value="Unassembled WGS sequence"/>
</dbReference>
<dbReference type="CDD" id="cd08641">
    <property type="entry name" value="DNA_pol_gammaA"/>
    <property type="match status" value="1"/>
</dbReference>
<evidence type="ECO:0000313" key="15">
    <source>
        <dbReference type="Proteomes" id="UP001479436"/>
    </source>
</evidence>
<evidence type="ECO:0000256" key="8">
    <source>
        <dbReference type="ARBA" id="ARBA00022842"/>
    </source>
</evidence>